<dbReference type="AlphaFoldDB" id="A0AAN7CZV7"/>
<sequence>MRAISLLLVLSSLAEAVSVGQRRKVVQSFNVRRNRSSDTTPLQVGNGNFAFGADITGLQTFKPYAIMSTWGWHNFSLPTTPGQTSVDDYTGVQMWTHGRLVTYEIPNPDQNDISNWLRENPHRLNLARVGFDFGRDHVTEDDLHYKSQELDMWTGRLSSSFLYDGRPVQVETWADPDSDTVAVNVNSKLLKKGLGLFFDFPYPDKDKFNAPFVGHFNLTSKHSTVLEKLSCHSARIKHTLDDTTYYTHLSWSGHGKIRGPAEGTHRYTFTSTQSDITLIISFSPSAASPHHSTTYPRVTSASRSWWRAFWTSGAFIDLTSVRNDPRACELQKRIILSQYLTAVNSASSSPPQESGLVNNGWHGKFHLEMTLWHALPFARWNRFPLLWRSLPATYEQLLPSALARADMQGYPGGGARWGKMMAPLAAAPGGLSAPGEINALLIWQQPHPLYFAEVEWRAFPNRTTLERWDDVVGATADFMAAYAWWNETGGAYDLGPPMYPVSENTDANATRNPTFELAYWRFGLDVAVRWRERLGRDVPSEWVKVRDGLAPLPMVDGTYAVYEGIEGMWTSNATTNDHPAMAGIYGLLPPPASGKPLDMEALKKTALKIKELWALDYSYGWDFSMLAMNSLRLGDPDQAVEYLLHPIFQFDDAGYPVGGSRVPTPYFPNSASLLIATAMMAGGWDGSEGIVGHWPKSWEKHVRVEGFSPAL</sequence>
<keyword evidence="2" id="KW-0378">Hydrolase</keyword>
<accession>A0AAN7CZV7</accession>
<dbReference type="InterPro" id="IPR012341">
    <property type="entry name" value="6hp_glycosidase-like_sf"/>
</dbReference>
<keyword evidence="3" id="KW-1185">Reference proteome</keyword>
<name>A0AAN7CZV7_9PEZI</name>
<gene>
    <name evidence="2" type="ORF">C7999DRAFT_38834</name>
</gene>
<dbReference type="Gene3D" id="1.50.10.10">
    <property type="match status" value="1"/>
</dbReference>
<dbReference type="GO" id="GO:0016798">
    <property type="term" value="F:hydrolase activity, acting on glycosyl bonds"/>
    <property type="evidence" value="ECO:0007669"/>
    <property type="project" value="UniProtKB-KW"/>
</dbReference>
<feature type="signal peptide" evidence="1">
    <location>
        <begin position="1"/>
        <end position="16"/>
    </location>
</feature>
<reference evidence="2" key="1">
    <citation type="journal article" date="2023" name="Mol. Phylogenet. Evol.">
        <title>Genome-scale phylogeny and comparative genomics of the fungal order Sordariales.</title>
        <authorList>
            <person name="Hensen N."/>
            <person name="Bonometti L."/>
            <person name="Westerberg I."/>
            <person name="Brannstrom I.O."/>
            <person name="Guillou S."/>
            <person name="Cros-Aarteil S."/>
            <person name="Calhoun S."/>
            <person name="Haridas S."/>
            <person name="Kuo A."/>
            <person name="Mondo S."/>
            <person name="Pangilinan J."/>
            <person name="Riley R."/>
            <person name="LaButti K."/>
            <person name="Andreopoulos B."/>
            <person name="Lipzen A."/>
            <person name="Chen C."/>
            <person name="Yan M."/>
            <person name="Daum C."/>
            <person name="Ng V."/>
            <person name="Clum A."/>
            <person name="Steindorff A."/>
            <person name="Ohm R.A."/>
            <person name="Martin F."/>
            <person name="Silar P."/>
            <person name="Natvig D.O."/>
            <person name="Lalanne C."/>
            <person name="Gautier V."/>
            <person name="Ament-Velasquez S.L."/>
            <person name="Kruys A."/>
            <person name="Hutchinson M.I."/>
            <person name="Powell A.J."/>
            <person name="Barry K."/>
            <person name="Miller A.N."/>
            <person name="Grigoriev I.V."/>
            <person name="Debuchy R."/>
            <person name="Gladieux P."/>
            <person name="Hiltunen Thoren M."/>
            <person name="Johannesson H."/>
        </authorList>
    </citation>
    <scope>NUCLEOTIDE SEQUENCE</scope>
    <source>
        <strain evidence="2">CBS 359.72</strain>
    </source>
</reference>
<comment type="caution">
    <text evidence="2">The sequence shown here is derived from an EMBL/GenBank/DDBJ whole genome shotgun (WGS) entry which is preliminary data.</text>
</comment>
<dbReference type="SUPFAM" id="SSF48208">
    <property type="entry name" value="Six-hairpin glycosidases"/>
    <property type="match status" value="1"/>
</dbReference>
<protein>
    <submittedName>
        <fullName evidence="2">Six-hairpin glycosidase-like protein</fullName>
    </submittedName>
</protein>
<evidence type="ECO:0000256" key="1">
    <source>
        <dbReference type="SAM" id="SignalP"/>
    </source>
</evidence>
<organism evidence="2 3">
    <name type="scientific">Corynascus novoguineensis</name>
    <dbReference type="NCBI Taxonomy" id="1126955"/>
    <lineage>
        <taxon>Eukaryota</taxon>
        <taxon>Fungi</taxon>
        <taxon>Dikarya</taxon>
        <taxon>Ascomycota</taxon>
        <taxon>Pezizomycotina</taxon>
        <taxon>Sordariomycetes</taxon>
        <taxon>Sordariomycetidae</taxon>
        <taxon>Sordariales</taxon>
        <taxon>Chaetomiaceae</taxon>
        <taxon>Corynascus</taxon>
    </lineage>
</organism>
<proteinExistence type="predicted"/>
<dbReference type="EMBL" id="MU857616">
    <property type="protein sequence ID" value="KAK4250122.1"/>
    <property type="molecule type" value="Genomic_DNA"/>
</dbReference>
<reference evidence="2" key="2">
    <citation type="submission" date="2023-05" db="EMBL/GenBank/DDBJ databases">
        <authorList>
            <consortium name="Lawrence Berkeley National Laboratory"/>
            <person name="Steindorff A."/>
            <person name="Hensen N."/>
            <person name="Bonometti L."/>
            <person name="Westerberg I."/>
            <person name="Brannstrom I.O."/>
            <person name="Guillou S."/>
            <person name="Cros-Aarteil S."/>
            <person name="Calhoun S."/>
            <person name="Haridas S."/>
            <person name="Kuo A."/>
            <person name="Mondo S."/>
            <person name="Pangilinan J."/>
            <person name="Riley R."/>
            <person name="Labutti K."/>
            <person name="Andreopoulos B."/>
            <person name="Lipzen A."/>
            <person name="Chen C."/>
            <person name="Yanf M."/>
            <person name="Daum C."/>
            <person name="Ng V."/>
            <person name="Clum A."/>
            <person name="Ohm R."/>
            <person name="Martin F."/>
            <person name="Silar P."/>
            <person name="Natvig D."/>
            <person name="Lalanne C."/>
            <person name="Gautier V."/>
            <person name="Ament-Velasquez S.L."/>
            <person name="Kruys A."/>
            <person name="Hutchinson M.I."/>
            <person name="Powell A.J."/>
            <person name="Barry K."/>
            <person name="Miller A.N."/>
            <person name="Grigoriev I.V."/>
            <person name="Debuchy R."/>
            <person name="Gladieux P."/>
            <person name="Thoren M.H."/>
            <person name="Johannesson H."/>
        </authorList>
    </citation>
    <scope>NUCLEOTIDE SEQUENCE</scope>
    <source>
        <strain evidence="2">CBS 359.72</strain>
    </source>
</reference>
<dbReference type="Proteomes" id="UP001303647">
    <property type="component" value="Unassembled WGS sequence"/>
</dbReference>
<dbReference type="GO" id="GO:0005975">
    <property type="term" value="P:carbohydrate metabolic process"/>
    <property type="evidence" value="ECO:0007669"/>
    <property type="project" value="InterPro"/>
</dbReference>
<dbReference type="InterPro" id="IPR008928">
    <property type="entry name" value="6-hairpin_glycosidase_sf"/>
</dbReference>
<keyword evidence="1" id="KW-0732">Signal</keyword>
<feature type="chain" id="PRO_5042940812" evidence="1">
    <location>
        <begin position="17"/>
        <end position="711"/>
    </location>
</feature>
<evidence type="ECO:0000313" key="2">
    <source>
        <dbReference type="EMBL" id="KAK4250122.1"/>
    </source>
</evidence>
<evidence type="ECO:0000313" key="3">
    <source>
        <dbReference type="Proteomes" id="UP001303647"/>
    </source>
</evidence>
<keyword evidence="2" id="KW-0326">Glycosidase</keyword>